<sequence length="74" mass="7902">MTRGAVVATNPTRWPSPRTRLSTTTARRLTVTELEADISSFSTVSRSLRPTVTPPSRVLTPSSAATTDTLCTAP</sequence>
<name>A0ACC3AQF8_9EURO</name>
<accession>A0ACC3AQF8</accession>
<dbReference type="Proteomes" id="UP001177260">
    <property type="component" value="Unassembled WGS sequence"/>
</dbReference>
<reference evidence="1 2" key="1">
    <citation type="journal article" date="2023" name="ACS Omega">
        <title>Identification of the Neoaspergillic Acid Biosynthesis Gene Cluster by Establishing an In Vitro CRISPR-Ribonucleoprotein Genetic System in Aspergillus melleus.</title>
        <authorList>
            <person name="Yuan B."/>
            <person name="Grau M.F."/>
            <person name="Murata R.M."/>
            <person name="Torok T."/>
            <person name="Venkateswaran K."/>
            <person name="Stajich J.E."/>
            <person name="Wang C.C.C."/>
        </authorList>
    </citation>
    <scope>NUCLEOTIDE SEQUENCE [LARGE SCALE GENOMIC DNA]</scope>
    <source>
        <strain evidence="1 2">IMV 1140</strain>
    </source>
</reference>
<comment type="caution">
    <text evidence="1">The sequence shown here is derived from an EMBL/GenBank/DDBJ whole genome shotgun (WGS) entry which is preliminary data.</text>
</comment>
<evidence type="ECO:0000313" key="1">
    <source>
        <dbReference type="EMBL" id="KAK1139961.1"/>
    </source>
</evidence>
<evidence type="ECO:0000313" key="2">
    <source>
        <dbReference type="Proteomes" id="UP001177260"/>
    </source>
</evidence>
<organism evidence="1 2">
    <name type="scientific">Aspergillus melleus</name>
    <dbReference type="NCBI Taxonomy" id="138277"/>
    <lineage>
        <taxon>Eukaryota</taxon>
        <taxon>Fungi</taxon>
        <taxon>Dikarya</taxon>
        <taxon>Ascomycota</taxon>
        <taxon>Pezizomycotina</taxon>
        <taxon>Eurotiomycetes</taxon>
        <taxon>Eurotiomycetidae</taxon>
        <taxon>Eurotiales</taxon>
        <taxon>Aspergillaceae</taxon>
        <taxon>Aspergillus</taxon>
        <taxon>Aspergillus subgen. Circumdati</taxon>
    </lineage>
</organism>
<dbReference type="EMBL" id="JAOPJF010000094">
    <property type="protein sequence ID" value="KAK1139961.1"/>
    <property type="molecule type" value="Genomic_DNA"/>
</dbReference>
<gene>
    <name evidence="1" type="ORF">N8T08_011038</name>
</gene>
<proteinExistence type="predicted"/>
<protein>
    <submittedName>
        <fullName evidence="1">Uncharacterized protein</fullName>
    </submittedName>
</protein>
<keyword evidence="2" id="KW-1185">Reference proteome</keyword>